<evidence type="ECO:0000313" key="2">
    <source>
        <dbReference type="Proteomes" id="UP001345963"/>
    </source>
</evidence>
<accession>A0ABU7ASD5</accession>
<sequence length="91" mass="10135">MSKTLQNYIVLTKKTCRDSGGVDRASPGHGASLITQCPRDNTQLRHHLNDKTSWFQLGRMPGGWCVRLCLKKTPTATGNESWCEQTGESSR</sequence>
<proteinExistence type="predicted"/>
<dbReference type="Proteomes" id="UP001345963">
    <property type="component" value="Unassembled WGS sequence"/>
</dbReference>
<comment type="caution">
    <text evidence="1">The sequence shown here is derived from an EMBL/GenBank/DDBJ whole genome shotgun (WGS) entry which is preliminary data.</text>
</comment>
<gene>
    <name evidence="1" type="ORF">ATANTOWER_019633</name>
</gene>
<protein>
    <submittedName>
        <fullName evidence="1">Uncharacterized protein</fullName>
    </submittedName>
</protein>
<evidence type="ECO:0000313" key="1">
    <source>
        <dbReference type="EMBL" id="MED6240340.1"/>
    </source>
</evidence>
<dbReference type="EMBL" id="JAHUTI010023788">
    <property type="protein sequence ID" value="MED6240340.1"/>
    <property type="molecule type" value="Genomic_DNA"/>
</dbReference>
<organism evidence="1 2">
    <name type="scientific">Ataeniobius toweri</name>
    <dbReference type="NCBI Taxonomy" id="208326"/>
    <lineage>
        <taxon>Eukaryota</taxon>
        <taxon>Metazoa</taxon>
        <taxon>Chordata</taxon>
        <taxon>Craniata</taxon>
        <taxon>Vertebrata</taxon>
        <taxon>Euteleostomi</taxon>
        <taxon>Actinopterygii</taxon>
        <taxon>Neopterygii</taxon>
        <taxon>Teleostei</taxon>
        <taxon>Neoteleostei</taxon>
        <taxon>Acanthomorphata</taxon>
        <taxon>Ovalentaria</taxon>
        <taxon>Atherinomorphae</taxon>
        <taxon>Cyprinodontiformes</taxon>
        <taxon>Goodeidae</taxon>
        <taxon>Ataeniobius</taxon>
    </lineage>
</organism>
<name>A0ABU7ASD5_9TELE</name>
<keyword evidence="2" id="KW-1185">Reference proteome</keyword>
<reference evidence="1 2" key="1">
    <citation type="submission" date="2021-07" db="EMBL/GenBank/DDBJ databases">
        <authorList>
            <person name="Palmer J.M."/>
        </authorList>
    </citation>
    <scope>NUCLEOTIDE SEQUENCE [LARGE SCALE GENOMIC DNA]</scope>
    <source>
        <strain evidence="1 2">AT_MEX2019</strain>
        <tissue evidence="1">Muscle</tissue>
    </source>
</reference>